<organism evidence="7 8">
    <name type="scientific">Bifiguratus adelaidae</name>
    <dbReference type="NCBI Taxonomy" id="1938954"/>
    <lineage>
        <taxon>Eukaryota</taxon>
        <taxon>Fungi</taxon>
        <taxon>Fungi incertae sedis</taxon>
        <taxon>Mucoromycota</taxon>
        <taxon>Mucoromycotina</taxon>
        <taxon>Endogonomycetes</taxon>
        <taxon>Endogonales</taxon>
        <taxon>Endogonales incertae sedis</taxon>
        <taxon>Bifiguratus</taxon>
    </lineage>
</organism>
<keyword evidence="5" id="KW-0460">Magnesium</keyword>
<dbReference type="Pfam" id="PF00752">
    <property type="entry name" value="XPG_N"/>
    <property type="match status" value="1"/>
</dbReference>
<dbReference type="Gene3D" id="3.40.50.300">
    <property type="entry name" value="P-loop containing nucleotide triphosphate hydrolases"/>
    <property type="match status" value="1"/>
</dbReference>
<dbReference type="CDD" id="cd09897">
    <property type="entry name" value="H3TH_FEN1-XPG-like"/>
    <property type="match status" value="1"/>
</dbReference>
<evidence type="ECO:0000256" key="2">
    <source>
        <dbReference type="ARBA" id="ARBA00022722"/>
    </source>
</evidence>
<dbReference type="InterPro" id="IPR036279">
    <property type="entry name" value="5-3_exonuclease_C_sf"/>
</dbReference>
<gene>
    <name evidence="7" type="ORF">BZG36_01702</name>
</gene>
<dbReference type="InterPro" id="IPR027417">
    <property type="entry name" value="P-loop_NTPase"/>
</dbReference>
<dbReference type="GO" id="GO:0046872">
    <property type="term" value="F:metal ion binding"/>
    <property type="evidence" value="ECO:0007669"/>
    <property type="project" value="UniProtKB-KW"/>
</dbReference>
<dbReference type="Gene3D" id="3.40.50.1010">
    <property type="entry name" value="5'-nuclease"/>
    <property type="match status" value="1"/>
</dbReference>
<dbReference type="InterPro" id="IPR006084">
    <property type="entry name" value="XPG/Rad2"/>
</dbReference>
<keyword evidence="3" id="KW-0479">Metal-binding</keyword>
<accession>A0A261Y550</accession>
<protein>
    <recommendedName>
        <fullName evidence="6">XPG-I domain-containing protein</fullName>
    </recommendedName>
</protein>
<keyword evidence="2" id="KW-0540">Nuclease</keyword>
<dbReference type="SUPFAM" id="SSF47807">
    <property type="entry name" value="5' to 3' exonuclease, C-terminal subdomain"/>
    <property type="match status" value="1"/>
</dbReference>
<dbReference type="AlphaFoldDB" id="A0A261Y550"/>
<name>A0A261Y550_9FUNG</name>
<dbReference type="GO" id="GO:0006281">
    <property type="term" value="P:DNA repair"/>
    <property type="evidence" value="ECO:0007669"/>
    <property type="project" value="UniProtKB-ARBA"/>
</dbReference>
<evidence type="ECO:0000313" key="7">
    <source>
        <dbReference type="EMBL" id="OZJ05594.1"/>
    </source>
</evidence>
<reference evidence="7 8" key="1">
    <citation type="journal article" date="2017" name="Mycologia">
        <title>Bifiguratus adelaidae, gen. et sp. nov., a new member of Mucoromycotina in endophytic and soil-dwelling habitats.</title>
        <authorList>
            <person name="Torres-Cruz T.J."/>
            <person name="Billingsley Tobias T.L."/>
            <person name="Almatruk M."/>
            <person name="Hesse C."/>
            <person name="Kuske C.R."/>
            <person name="Desiro A."/>
            <person name="Benucci G.M."/>
            <person name="Bonito G."/>
            <person name="Stajich J.E."/>
            <person name="Dunlap C."/>
            <person name="Arnold A.E."/>
            <person name="Porras-Alfaro A."/>
        </authorList>
    </citation>
    <scope>NUCLEOTIDE SEQUENCE [LARGE SCALE GENOMIC DNA]</scope>
    <source>
        <strain evidence="7 8">AZ0501</strain>
    </source>
</reference>
<proteinExistence type="predicted"/>
<dbReference type="GO" id="GO:0003677">
    <property type="term" value="F:DNA binding"/>
    <property type="evidence" value="ECO:0007669"/>
    <property type="project" value="InterPro"/>
</dbReference>
<dbReference type="SUPFAM" id="SSF88723">
    <property type="entry name" value="PIN domain-like"/>
    <property type="match status" value="1"/>
</dbReference>
<dbReference type="Gene3D" id="1.10.150.20">
    <property type="entry name" value="5' to 3' exonuclease, C-terminal subdomain"/>
    <property type="match status" value="1"/>
</dbReference>
<sequence>MIPQEALLALMVLTSNTFTLRRYVRTLPSFHKTLFCSQKRFEAIWIPMEVDWIKLGMRAVHGINQEVALLEQLDLPIDPKETSLSLGQKQLLAFARAIVENAKIIIMDEATSSIHVNTQSNGRDVDTSTFLDQDIPLPTSFNRCTVLCIAHKLSTIMRFDRVMVLDGGRMVEYDTLDRLLQQQGLFAKMSHLTGFYTLTYVLRAFSITPIMIFDGDVRIKEKRSEHARRKQDRLKLASGLQLELERGDRLVKALDMFDDGDMEVKGHANGWAVDRTAESLRFIHEQAADALSLTRTEARQYTRGQREMSHTEVQLLAELVQVLSASHERAKYLESLTDLKDQSLKLASSFRRRSVRVQRSHRDECRELLDRLKVPHCVVEEVEAEAVCARLCQAGTVDGVVSEDTDTLLFAEAPLYRYVLHPSHLPLRIDPLEARKALSLSREAFVDMGILCGTDFSFGLGGGPLENVGPVTAMRLMQEHGSLENVFAWCRQAERRRRGRIIRTKEEADKEMEMARRVFLEPINLSPYQDAITQALAHSRSAMASLNDPFLDDFWRRHDLGADDVARHARRILWTWNVREEREAWLKGVTTHGHPRALSSVESNAVDPFKVSTTRGSLEGG</sequence>
<evidence type="ECO:0000256" key="3">
    <source>
        <dbReference type="ARBA" id="ARBA00022723"/>
    </source>
</evidence>
<keyword evidence="8" id="KW-1185">Reference proteome</keyword>
<evidence type="ECO:0000256" key="1">
    <source>
        <dbReference type="ARBA" id="ARBA00001946"/>
    </source>
</evidence>
<dbReference type="GO" id="GO:0005524">
    <property type="term" value="F:ATP binding"/>
    <property type="evidence" value="ECO:0007669"/>
    <property type="project" value="InterPro"/>
</dbReference>
<dbReference type="GO" id="GO:0004518">
    <property type="term" value="F:nuclease activity"/>
    <property type="evidence" value="ECO:0007669"/>
    <property type="project" value="UniProtKB-KW"/>
</dbReference>
<comment type="cofactor">
    <cofactor evidence="1">
        <name>Mg(2+)</name>
        <dbReference type="ChEBI" id="CHEBI:18420"/>
    </cofactor>
</comment>
<dbReference type="Proteomes" id="UP000242875">
    <property type="component" value="Unassembled WGS sequence"/>
</dbReference>
<dbReference type="EMBL" id="MVBO01000013">
    <property type="protein sequence ID" value="OZJ05594.1"/>
    <property type="molecule type" value="Genomic_DNA"/>
</dbReference>
<dbReference type="SMART" id="SM00279">
    <property type="entry name" value="HhH2"/>
    <property type="match status" value="1"/>
</dbReference>
<dbReference type="InterPro" id="IPR008918">
    <property type="entry name" value="HhH2"/>
</dbReference>
<dbReference type="Pfam" id="PF00867">
    <property type="entry name" value="XPG_I"/>
    <property type="match status" value="1"/>
</dbReference>
<dbReference type="InterPro" id="IPR029060">
    <property type="entry name" value="PIN-like_dom_sf"/>
</dbReference>
<comment type="caution">
    <text evidence="7">The sequence shown here is derived from an EMBL/GenBank/DDBJ whole genome shotgun (WGS) entry which is preliminary data.</text>
</comment>
<dbReference type="GO" id="GO:0016887">
    <property type="term" value="F:ATP hydrolysis activity"/>
    <property type="evidence" value="ECO:0007669"/>
    <property type="project" value="InterPro"/>
</dbReference>
<evidence type="ECO:0000256" key="5">
    <source>
        <dbReference type="ARBA" id="ARBA00022842"/>
    </source>
</evidence>
<dbReference type="OrthoDB" id="31113at2759"/>
<evidence type="ECO:0000256" key="4">
    <source>
        <dbReference type="ARBA" id="ARBA00022801"/>
    </source>
</evidence>
<dbReference type="InterPro" id="IPR003439">
    <property type="entry name" value="ABC_transporter-like_ATP-bd"/>
</dbReference>
<keyword evidence="4" id="KW-0378">Hydrolase</keyword>
<evidence type="ECO:0000259" key="6">
    <source>
        <dbReference type="SMART" id="SM00484"/>
    </source>
</evidence>
<dbReference type="Pfam" id="PF00005">
    <property type="entry name" value="ABC_tran"/>
    <property type="match status" value="1"/>
</dbReference>
<dbReference type="PANTHER" id="PTHR11081">
    <property type="entry name" value="FLAP ENDONUCLEASE FAMILY MEMBER"/>
    <property type="match status" value="1"/>
</dbReference>
<dbReference type="PRINTS" id="PR00853">
    <property type="entry name" value="XPGRADSUPER"/>
</dbReference>
<dbReference type="InterPro" id="IPR006085">
    <property type="entry name" value="XPG_DNA_repair_N"/>
</dbReference>
<dbReference type="SMART" id="SM00484">
    <property type="entry name" value="XPGI"/>
    <property type="match status" value="1"/>
</dbReference>
<dbReference type="SUPFAM" id="SSF52540">
    <property type="entry name" value="P-loop containing nucleoside triphosphate hydrolases"/>
    <property type="match status" value="1"/>
</dbReference>
<evidence type="ECO:0000313" key="8">
    <source>
        <dbReference type="Proteomes" id="UP000242875"/>
    </source>
</evidence>
<feature type="domain" description="XPG-I" evidence="6">
    <location>
        <begin position="370"/>
        <end position="440"/>
    </location>
</feature>
<dbReference type="InterPro" id="IPR006086">
    <property type="entry name" value="XPG-I_dom"/>
</dbReference>